<accession>A0A0M6Y122</accession>
<protein>
    <submittedName>
        <fullName evidence="1">Uncharacterized protein</fullName>
    </submittedName>
</protein>
<organism evidence="1 2">
    <name type="scientific">Roseibium aggregatum</name>
    <dbReference type="NCBI Taxonomy" id="187304"/>
    <lineage>
        <taxon>Bacteria</taxon>
        <taxon>Pseudomonadati</taxon>
        <taxon>Pseudomonadota</taxon>
        <taxon>Alphaproteobacteria</taxon>
        <taxon>Hyphomicrobiales</taxon>
        <taxon>Stappiaceae</taxon>
        <taxon>Roseibium</taxon>
    </lineage>
</organism>
<evidence type="ECO:0000313" key="2">
    <source>
        <dbReference type="Proteomes" id="UP000048926"/>
    </source>
</evidence>
<dbReference type="Proteomes" id="UP000048926">
    <property type="component" value="Unassembled WGS sequence"/>
</dbReference>
<dbReference type="AlphaFoldDB" id="A0A0M6Y122"/>
<dbReference type="EMBL" id="CXST01000001">
    <property type="protein sequence ID" value="CTQ42700.1"/>
    <property type="molecule type" value="Genomic_DNA"/>
</dbReference>
<proteinExistence type="predicted"/>
<gene>
    <name evidence="1" type="ORF">LAL4801_01136</name>
</gene>
<dbReference type="OrthoDB" id="8085431at2"/>
<evidence type="ECO:0000313" key="1">
    <source>
        <dbReference type="EMBL" id="CTQ42700.1"/>
    </source>
</evidence>
<sequence>MTAVAKSKDDDLKPRELPIIPAGNIALNTSGMLWREFLVRLPKDFIADDLKEPAVWSRIQGGHYSLVKFDKLTLVAFDESWIAEAIVADAGNNHIVLSKPRITQMPERFGNLLETEEYKVVWGGSGYFVERKSDRKAITRPTSSAALAERDLAALYPAKQQSVVR</sequence>
<dbReference type="RefSeq" id="WP_055654740.1">
    <property type="nucleotide sequence ID" value="NZ_CXST01000001.1"/>
</dbReference>
<name>A0A0M6Y122_9HYPH</name>
<reference evidence="2" key="1">
    <citation type="submission" date="2015-07" db="EMBL/GenBank/DDBJ databases">
        <authorList>
            <person name="Rodrigo-Torres Lidia"/>
            <person name="Arahal R.David."/>
        </authorList>
    </citation>
    <scope>NUCLEOTIDE SEQUENCE [LARGE SCALE GENOMIC DNA]</scope>
    <source>
        <strain evidence="2">CECT 4801</strain>
    </source>
</reference>
<keyword evidence="2" id="KW-1185">Reference proteome</keyword>